<evidence type="ECO:0000259" key="8">
    <source>
        <dbReference type="Pfam" id="PF01773"/>
    </source>
</evidence>
<evidence type="ECO:0000256" key="3">
    <source>
        <dbReference type="ARBA" id="ARBA00022475"/>
    </source>
</evidence>
<keyword evidence="12" id="KW-1185">Reference proteome</keyword>
<comment type="caution">
    <text evidence="11">The sequence shown here is derived from an EMBL/GenBank/DDBJ whole genome shotgun (WGS) entry which is preliminary data.</text>
</comment>
<accession>A0A2S6I000</accession>
<feature type="transmembrane region" description="Helical" evidence="7">
    <location>
        <begin position="283"/>
        <end position="305"/>
    </location>
</feature>
<dbReference type="Pfam" id="PF07670">
    <property type="entry name" value="Gate"/>
    <property type="match status" value="1"/>
</dbReference>
<dbReference type="EMBL" id="PTJC01000009">
    <property type="protein sequence ID" value="PPK84109.1"/>
    <property type="molecule type" value="Genomic_DNA"/>
</dbReference>
<dbReference type="InterPro" id="IPR011642">
    <property type="entry name" value="Gate_dom"/>
</dbReference>
<reference evidence="11 12" key="1">
    <citation type="submission" date="2018-02" db="EMBL/GenBank/DDBJ databases">
        <title>Genomic Encyclopedia of Archaeal and Bacterial Type Strains, Phase II (KMG-II): from individual species to whole genera.</title>
        <authorList>
            <person name="Goeker M."/>
        </authorList>
    </citation>
    <scope>NUCLEOTIDE SEQUENCE [LARGE SCALE GENOMIC DNA]</scope>
    <source>
        <strain evidence="11 12">DSM 29526</strain>
    </source>
</reference>
<evidence type="ECO:0000256" key="5">
    <source>
        <dbReference type="ARBA" id="ARBA00022989"/>
    </source>
</evidence>
<keyword evidence="4 7" id="KW-0812">Transmembrane</keyword>
<keyword evidence="6 7" id="KW-0472">Membrane</keyword>
<feature type="domain" description="Concentrative nucleoside transporter C-terminal" evidence="9">
    <location>
        <begin position="209"/>
        <end position="307"/>
    </location>
</feature>
<sequence>MTFAYDLFRTVLGMSVMLGTCYLFSANRRAIDWKLVGIGVAMQFALALLILKVDGVSTVFDYVAAGFRKTLEFTAAGAEFLFGSIVVDLDSFGYIFAFQVLPTIVFFSALSAILYYLGILQKVVYGLAWLLSKAMGLSGPESLAAAANVFIGQTEAPLVVKPYLESMTRSELLCVMVGGMATIAGSVFVSYIGFLGGTDPESQQFFARHLLTASIISAPAAIVCAKMLLPETPAAIAAVTGGVSTDPHEAKVPERDERLEMAADESNNLLDAISRGTTDGLRLAVNVGAMLLVFTALIYMLNVLFVGGTEVVNDLATWTGLTDANWNEAIAIQTGGTLRRLQLYLPVGPGFRSRRLDNWRARRGHHHRGPVARAENRDQRVCGVRYFPDRASRRAGHESQERAHCRLRPVRIRQFRQYRYPGWWHQCDCSRPAQEPHGTGAHRPGGRYRCLSDDGGGGGFVLLSCRSMAYRRISTVNYLVNDGIHRIEG</sequence>
<feature type="transmembrane region" description="Helical" evidence="7">
    <location>
        <begin position="6"/>
        <end position="24"/>
    </location>
</feature>
<dbReference type="GO" id="GO:0005886">
    <property type="term" value="C:plasma membrane"/>
    <property type="evidence" value="ECO:0007669"/>
    <property type="project" value="UniProtKB-SubCell"/>
</dbReference>
<gene>
    <name evidence="11" type="ORF">CLV84_4260</name>
</gene>
<protein>
    <submittedName>
        <fullName evidence="11">CNT family concentrative nucleoside transporter</fullName>
    </submittedName>
</protein>
<dbReference type="Proteomes" id="UP000237662">
    <property type="component" value="Unassembled WGS sequence"/>
</dbReference>
<dbReference type="Pfam" id="PF01773">
    <property type="entry name" value="Nucleos_tra2_N"/>
    <property type="match status" value="1"/>
</dbReference>
<feature type="transmembrane region" description="Helical" evidence="7">
    <location>
        <begin position="172"/>
        <end position="194"/>
    </location>
</feature>
<evidence type="ECO:0000313" key="11">
    <source>
        <dbReference type="EMBL" id="PPK84109.1"/>
    </source>
</evidence>
<feature type="transmembrane region" description="Helical" evidence="7">
    <location>
        <begin position="206"/>
        <end position="229"/>
    </location>
</feature>
<evidence type="ECO:0000256" key="2">
    <source>
        <dbReference type="ARBA" id="ARBA00009033"/>
    </source>
</evidence>
<name>A0A2S6I000_9BACT</name>
<feature type="transmembrane region" description="Helical" evidence="7">
    <location>
        <begin position="31"/>
        <end position="51"/>
    </location>
</feature>
<organism evidence="11 12">
    <name type="scientific">Neolewinella xylanilytica</name>
    <dbReference type="NCBI Taxonomy" id="1514080"/>
    <lineage>
        <taxon>Bacteria</taxon>
        <taxon>Pseudomonadati</taxon>
        <taxon>Bacteroidota</taxon>
        <taxon>Saprospiria</taxon>
        <taxon>Saprospirales</taxon>
        <taxon>Lewinellaceae</taxon>
        <taxon>Neolewinella</taxon>
    </lineage>
</organism>
<keyword evidence="5 7" id="KW-1133">Transmembrane helix</keyword>
<dbReference type="GO" id="GO:0005337">
    <property type="term" value="F:nucleoside transmembrane transporter activity"/>
    <property type="evidence" value="ECO:0007669"/>
    <property type="project" value="InterPro"/>
</dbReference>
<comment type="similarity">
    <text evidence="2">Belongs to the concentrative nucleoside transporter (CNT) (TC 2.A.41) family.</text>
</comment>
<dbReference type="GO" id="GO:0015293">
    <property type="term" value="F:symporter activity"/>
    <property type="evidence" value="ECO:0007669"/>
    <property type="project" value="TreeGrafter"/>
</dbReference>
<keyword evidence="3" id="KW-1003">Cell membrane</keyword>
<evidence type="ECO:0000256" key="6">
    <source>
        <dbReference type="ARBA" id="ARBA00023136"/>
    </source>
</evidence>
<evidence type="ECO:0000313" key="12">
    <source>
        <dbReference type="Proteomes" id="UP000237662"/>
    </source>
</evidence>
<evidence type="ECO:0000259" key="10">
    <source>
        <dbReference type="Pfam" id="PF07670"/>
    </source>
</evidence>
<feature type="domain" description="Nucleoside transporter/FeoB GTPase Gate" evidence="10">
    <location>
        <begin position="97"/>
        <end position="196"/>
    </location>
</feature>
<dbReference type="InterPro" id="IPR011657">
    <property type="entry name" value="CNT_C_dom"/>
</dbReference>
<dbReference type="InterPro" id="IPR008276">
    <property type="entry name" value="C_nuclsd_transpt"/>
</dbReference>
<feature type="transmembrane region" description="Helical" evidence="7">
    <location>
        <begin position="92"/>
        <end position="117"/>
    </location>
</feature>
<evidence type="ECO:0000256" key="7">
    <source>
        <dbReference type="SAM" id="Phobius"/>
    </source>
</evidence>
<evidence type="ECO:0000256" key="1">
    <source>
        <dbReference type="ARBA" id="ARBA00004651"/>
    </source>
</evidence>
<feature type="domain" description="Concentrative nucleoside transporter N-terminal" evidence="8">
    <location>
        <begin position="12"/>
        <end position="84"/>
    </location>
</feature>
<comment type="subcellular location">
    <subcellularLocation>
        <location evidence="1">Cell membrane</location>
        <topology evidence="1">Multi-pass membrane protein</topology>
    </subcellularLocation>
</comment>
<dbReference type="InterPro" id="IPR002668">
    <property type="entry name" value="CNT_N_dom"/>
</dbReference>
<proteinExistence type="inferred from homology"/>
<evidence type="ECO:0000259" key="9">
    <source>
        <dbReference type="Pfam" id="PF07662"/>
    </source>
</evidence>
<dbReference type="AlphaFoldDB" id="A0A2S6I000"/>
<dbReference type="Pfam" id="PF07662">
    <property type="entry name" value="Nucleos_tra2_C"/>
    <property type="match status" value="1"/>
</dbReference>
<dbReference type="PANTHER" id="PTHR10590">
    <property type="entry name" value="SODIUM/NUCLEOSIDE COTRANSPORTER"/>
    <property type="match status" value="1"/>
</dbReference>
<evidence type="ECO:0000256" key="4">
    <source>
        <dbReference type="ARBA" id="ARBA00022692"/>
    </source>
</evidence>
<dbReference type="PANTHER" id="PTHR10590:SF4">
    <property type="entry name" value="SOLUTE CARRIER FAMILY 28 MEMBER 3"/>
    <property type="match status" value="1"/>
</dbReference>